<keyword evidence="5" id="KW-1185">Reference proteome</keyword>
<evidence type="ECO:0000256" key="2">
    <source>
        <dbReference type="PROSITE-ProRule" id="PRU00335"/>
    </source>
</evidence>
<dbReference type="SUPFAM" id="SSF46689">
    <property type="entry name" value="Homeodomain-like"/>
    <property type="match status" value="1"/>
</dbReference>
<dbReference type="InterPro" id="IPR009057">
    <property type="entry name" value="Homeodomain-like_sf"/>
</dbReference>
<dbReference type="PANTHER" id="PTHR30055:SF146">
    <property type="entry name" value="HTH-TYPE TRANSCRIPTIONAL DUAL REGULATOR CECR"/>
    <property type="match status" value="1"/>
</dbReference>
<dbReference type="InterPro" id="IPR050109">
    <property type="entry name" value="HTH-type_TetR-like_transc_reg"/>
</dbReference>
<comment type="caution">
    <text evidence="4">The sequence shown here is derived from an EMBL/GenBank/DDBJ whole genome shotgun (WGS) entry which is preliminary data.</text>
</comment>
<dbReference type="InterPro" id="IPR001647">
    <property type="entry name" value="HTH_TetR"/>
</dbReference>
<organism evidence="4 5">
    <name type="scientific">Catenulispora pinistramenti</name>
    <dbReference type="NCBI Taxonomy" id="2705254"/>
    <lineage>
        <taxon>Bacteria</taxon>
        <taxon>Bacillati</taxon>
        <taxon>Actinomycetota</taxon>
        <taxon>Actinomycetes</taxon>
        <taxon>Catenulisporales</taxon>
        <taxon>Catenulisporaceae</taxon>
        <taxon>Catenulispora</taxon>
    </lineage>
</organism>
<dbReference type="RefSeq" id="WP_194893280.1">
    <property type="nucleotide sequence ID" value="NZ_JAAFYZ010000020.1"/>
</dbReference>
<evidence type="ECO:0000313" key="5">
    <source>
        <dbReference type="Proteomes" id="UP000730482"/>
    </source>
</evidence>
<keyword evidence="1 2" id="KW-0238">DNA-binding</keyword>
<feature type="domain" description="HTH tetR-type" evidence="3">
    <location>
        <begin position="15"/>
        <end position="75"/>
    </location>
</feature>
<dbReference type="Gene3D" id="1.10.357.10">
    <property type="entry name" value="Tetracycline Repressor, domain 2"/>
    <property type="match status" value="1"/>
</dbReference>
<evidence type="ECO:0000259" key="3">
    <source>
        <dbReference type="PROSITE" id="PS50977"/>
    </source>
</evidence>
<dbReference type="PROSITE" id="PS01081">
    <property type="entry name" value="HTH_TETR_1"/>
    <property type="match status" value="1"/>
</dbReference>
<dbReference type="EMBL" id="JAAFYZ010000020">
    <property type="protein sequence ID" value="MBS2546929.1"/>
    <property type="molecule type" value="Genomic_DNA"/>
</dbReference>
<accession>A0ABS5KLL0</accession>
<protein>
    <submittedName>
        <fullName evidence="4">TetR/AcrR family transcriptional regulator</fullName>
    </submittedName>
</protein>
<sequence>MNEPKPVHLLSAGSAAKRRAVLAAARDLFVSQGVDRVSMDAVAARAQVSKATVYSHFGDKQRLFRAILADAAESLDAFARQVIGAHLGDGAGITSSARLEEALTETAIDFGIGLVGSIEYSAVWALVAQRRWQDPDADDDVETTAIENAIAERIAHFTELGLLDAEDARRATDHFFALTVLLAFNEQPNPLAVDQERLRATMIDGARAFVRAYGAR</sequence>
<evidence type="ECO:0000313" key="4">
    <source>
        <dbReference type="EMBL" id="MBS2546929.1"/>
    </source>
</evidence>
<gene>
    <name evidence="4" type="ORF">KGQ19_08600</name>
</gene>
<feature type="DNA-binding region" description="H-T-H motif" evidence="2">
    <location>
        <begin position="38"/>
        <end position="57"/>
    </location>
</feature>
<dbReference type="InterPro" id="IPR023772">
    <property type="entry name" value="DNA-bd_HTH_TetR-type_CS"/>
</dbReference>
<evidence type="ECO:0000256" key="1">
    <source>
        <dbReference type="ARBA" id="ARBA00023125"/>
    </source>
</evidence>
<dbReference type="PANTHER" id="PTHR30055">
    <property type="entry name" value="HTH-TYPE TRANSCRIPTIONAL REGULATOR RUTR"/>
    <property type="match status" value="1"/>
</dbReference>
<dbReference type="PROSITE" id="PS50977">
    <property type="entry name" value="HTH_TETR_2"/>
    <property type="match status" value="1"/>
</dbReference>
<name>A0ABS5KLL0_9ACTN</name>
<dbReference type="PRINTS" id="PR00455">
    <property type="entry name" value="HTHTETR"/>
</dbReference>
<reference evidence="4 5" key="1">
    <citation type="submission" date="2020-02" db="EMBL/GenBank/DDBJ databases">
        <title>Acidophilic actinobacteria isolated from forest soil.</title>
        <authorList>
            <person name="Golinska P."/>
        </authorList>
    </citation>
    <scope>NUCLEOTIDE SEQUENCE [LARGE SCALE GENOMIC DNA]</scope>
    <source>
        <strain evidence="4 5">NL8</strain>
    </source>
</reference>
<dbReference type="Proteomes" id="UP000730482">
    <property type="component" value="Unassembled WGS sequence"/>
</dbReference>
<proteinExistence type="predicted"/>
<dbReference type="Pfam" id="PF00440">
    <property type="entry name" value="TetR_N"/>
    <property type="match status" value="1"/>
</dbReference>